<dbReference type="EMBL" id="BAABBM010000001">
    <property type="protein sequence ID" value="GAA3887043.1"/>
    <property type="molecule type" value="Genomic_DNA"/>
</dbReference>
<accession>A0ABP7KVT8</accession>
<dbReference type="InterPro" id="IPR011990">
    <property type="entry name" value="TPR-like_helical_dom_sf"/>
</dbReference>
<name>A0ABP7KVT8_9SPHN</name>
<organism evidence="2 3">
    <name type="scientific">Sphingomonas limnosediminicola</name>
    <dbReference type="NCBI Taxonomy" id="940133"/>
    <lineage>
        <taxon>Bacteria</taxon>
        <taxon>Pseudomonadati</taxon>
        <taxon>Pseudomonadota</taxon>
        <taxon>Alphaproteobacteria</taxon>
        <taxon>Sphingomonadales</taxon>
        <taxon>Sphingomonadaceae</taxon>
        <taxon>Sphingomonas</taxon>
    </lineage>
</organism>
<dbReference type="SMART" id="SM00028">
    <property type="entry name" value="TPR"/>
    <property type="match status" value="2"/>
</dbReference>
<comment type="caution">
    <text evidence="2">The sequence shown here is derived from an EMBL/GenBank/DDBJ whole genome shotgun (WGS) entry which is preliminary data.</text>
</comment>
<reference evidence="3" key="1">
    <citation type="journal article" date="2019" name="Int. J. Syst. Evol. Microbiol.">
        <title>The Global Catalogue of Microorganisms (GCM) 10K type strain sequencing project: providing services to taxonomists for standard genome sequencing and annotation.</title>
        <authorList>
            <consortium name="The Broad Institute Genomics Platform"/>
            <consortium name="The Broad Institute Genome Sequencing Center for Infectious Disease"/>
            <person name="Wu L."/>
            <person name="Ma J."/>
        </authorList>
    </citation>
    <scope>NUCLEOTIDE SEQUENCE [LARGE SCALE GENOMIC DNA]</scope>
    <source>
        <strain evidence="3">JCM 17543</strain>
    </source>
</reference>
<evidence type="ECO:0008006" key="4">
    <source>
        <dbReference type="Google" id="ProtNLM"/>
    </source>
</evidence>
<dbReference type="Pfam" id="PF14559">
    <property type="entry name" value="TPR_19"/>
    <property type="match status" value="1"/>
</dbReference>
<evidence type="ECO:0000313" key="2">
    <source>
        <dbReference type="EMBL" id="GAA3887043.1"/>
    </source>
</evidence>
<feature type="chain" id="PRO_5045438421" description="Tetratricopeptide repeat protein" evidence="1">
    <location>
        <begin position="19"/>
        <end position="166"/>
    </location>
</feature>
<protein>
    <recommendedName>
        <fullName evidence="4">Tetratricopeptide repeat protein</fullName>
    </recommendedName>
</protein>
<evidence type="ECO:0000256" key="1">
    <source>
        <dbReference type="SAM" id="SignalP"/>
    </source>
</evidence>
<keyword evidence="3" id="KW-1185">Reference proteome</keyword>
<feature type="signal peptide" evidence="1">
    <location>
        <begin position="1"/>
        <end position="18"/>
    </location>
</feature>
<evidence type="ECO:0000313" key="3">
    <source>
        <dbReference type="Proteomes" id="UP001500827"/>
    </source>
</evidence>
<sequence>MRFLPHLVLAGLAGVAFAAAPVTGQRADDQIQPKSVELQRQAKGLMSAGKLEQAEDALETALAVDPRNRGAFVDLARVAEKQHLYGKAIRMTNKALLLEPNDPDAIAVQGEAMVEMGATARAQANLQKLQTICGAKPCPQMAQLSAAITRGPTVASAKAPATPKSN</sequence>
<keyword evidence="1" id="KW-0732">Signal</keyword>
<proteinExistence type="predicted"/>
<dbReference type="InterPro" id="IPR019734">
    <property type="entry name" value="TPR_rpt"/>
</dbReference>
<dbReference type="RefSeq" id="WP_344697897.1">
    <property type="nucleotide sequence ID" value="NZ_BAABBM010000001.1"/>
</dbReference>
<dbReference type="SUPFAM" id="SSF48452">
    <property type="entry name" value="TPR-like"/>
    <property type="match status" value="1"/>
</dbReference>
<gene>
    <name evidence="2" type="ORF">GCM10022276_02710</name>
</gene>
<dbReference type="Gene3D" id="1.25.40.10">
    <property type="entry name" value="Tetratricopeptide repeat domain"/>
    <property type="match status" value="1"/>
</dbReference>
<dbReference type="Proteomes" id="UP001500827">
    <property type="component" value="Unassembled WGS sequence"/>
</dbReference>